<evidence type="ECO:0000256" key="3">
    <source>
        <dbReference type="PROSITE-ProRule" id="PRU00023"/>
    </source>
</evidence>
<feature type="repeat" description="ANK" evidence="3">
    <location>
        <begin position="326"/>
        <end position="354"/>
    </location>
</feature>
<keyword evidence="1" id="KW-0677">Repeat</keyword>
<keyword evidence="5" id="KW-1185">Reference proteome</keyword>
<reference evidence="4 5" key="1">
    <citation type="submission" date="2018-08" db="EMBL/GenBank/DDBJ databases">
        <authorList>
            <person name="Laetsch R D."/>
            <person name="Stevens L."/>
            <person name="Kumar S."/>
            <person name="Blaxter L. M."/>
        </authorList>
    </citation>
    <scope>NUCLEOTIDE SEQUENCE [LARGE SCALE GENOMIC DNA]</scope>
</reference>
<dbReference type="SUPFAM" id="SSF48403">
    <property type="entry name" value="Ankyrin repeat"/>
    <property type="match status" value="1"/>
</dbReference>
<proteinExistence type="predicted"/>
<dbReference type="OrthoDB" id="10258888at2759"/>
<feature type="repeat" description="ANK" evidence="3">
    <location>
        <begin position="228"/>
        <end position="254"/>
    </location>
</feature>
<feature type="repeat" description="ANK" evidence="3">
    <location>
        <begin position="88"/>
        <end position="120"/>
    </location>
</feature>
<dbReference type="SMART" id="SM00248">
    <property type="entry name" value="ANK"/>
    <property type="match status" value="11"/>
</dbReference>
<organism evidence="4 5">
    <name type="scientific">Litomosoides sigmodontis</name>
    <name type="common">Filarial nematode worm</name>
    <dbReference type="NCBI Taxonomy" id="42156"/>
    <lineage>
        <taxon>Eukaryota</taxon>
        <taxon>Metazoa</taxon>
        <taxon>Ecdysozoa</taxon>
        <taxon>Nematoda</taxon>
        <taxon>Chromadorea</taxon>
        <taxon>Rhabditida</taxon>
        <taxon>Spirurina</taxon>
        <taxon>Spiruromorpha</taxon>
        <taxon>Filarioidea</taxon>
        <taxon>Onchocercidae</taxon>
        <taxon>Litomosoides</taxon>
    </lineage>
</organism>
<dbReference type="PANTHER" id="PTHR24198">
    <property type="entry name" value="ANKYRIN REPEAT AND PROTEIN KINASE DOMAIN-CONTAINING PROTEIN"/>
    <property type="match status" value="1"/>
</dbReference>
<dbReference type="PROSITE" id="PS50297">
    <property type="entry name" value="ANK_REP_REGION"/>
    <property type="match status" value="5"/>
</dbReference>
<dbReference type="InterPro" id="IPR036770">
    <property type="entry name" value="Ankyrin_rpt-contain_sf"/>
</dbReference>
<dbReference type="EMBL" id="UYRX01000283">
    <property type="protein sequence ID" value="VDK79242.1"/>
    <property type="molecule type" value="Genomic_DNA"/>
</dbReference>
<dbReference type="Pfam" id="PF12796">
    <property type="entry name" value="Ank_2"/>
    <property type="match status" value="3"/>
</dbReference>
<dbReference type="AlphaFoldDB" id="A0A3P6STR5"/>
<dbReference type="InterPro" id="IPR002110">
    <property type="entry name" value="Ankyrin_rpt"/>
</dbReference>
<feature type="repeat" description="ANK" evidence="3">
    <location>
        <begin position="160"/>
        <end position="192"/>
    </location>
</feature>
<accession>A0A3P6STR5</accession>
<feature type="repeat" description="ANK" evidence="3">
    <location>
        <begin position="121"/>
        <end position="159"/>
    </location>
</feature>
<protein>
    <submittedName>
        <fullName evidence="4">Uncharacterized protein</fullName>
    </submittedName>
</protein>
<evidence type="ECO:0000313" key="5">
    <source>
        <dbReference type="Proteomes" id="UP000277928"/>
    </source>
</evidence>
<evidence type="ECO:0000256" key="1">
    <source>
        <dbReference type="ARBA" id="ARBA00022737"/>
    </source>
</evidence>
<dbReference type="OMA" id="RIYTHAA"/>
<name>A0A3P6STR5_LITSI</name>
<dbReference type="PROSITE" id="PS50088">
    <property type="entry name" value="ANK_REPEAT"/>
    <property type="match status" value="6"/>
</dbReference>
<dbReference type="Gene3D" id="1.25.40.20">
    <property type="entry name" value="Ankyrin repeat-containing domain"/>
    <property type="match status" value="3"/>
</dbReference>
<dbReference type="PANTHER" id="PTHR24198:SF165">
    <property type="entry name" value="ANKYRIN REPEAT-CONTAINING PROTEIN-RELATED"/>
    <property type="match status" value="1"/>
</dbReference>
<dbReference type="Proteomes" id="UP000277928">
    <property type="component" value="Unassembled WGS sequence"/>
</dbReference>
<evidence type="ECO:0000256" key="2">
    <source>
        <dbReference type="ARBA" id="ARBA00023043"/>
    </source>
</evidence>
<feature type="repeat" description="ANK" evidence="3">
    <location>
        <begin position="55"/>
        <end position="87"/>
    </location>
</feature>
<evidence type="ECO:0000313" key="4">
    <source>
        <dbReference type="EMBL" id="VDK79242.1"/>
    </source>
</evidence>
<sequence>MIATARILDLFPNEVFCRDEEDRVALHYAAKAADPETFRRILEMDHSLIHCQDQNGHTPLLVASISGNVPAIKLMIENGIQINHVDKDKHSAVHWAVVCGQLEALVTLLESGAKVDCVDNQGAQAVHYVAATEGISLERCEAVLHILLRYGAKVNARDNDGRTPILWAVTHGNLEIAIMLFKCGGDIYAVDRDQLGAIHCAASHGHAHIIEYLINTLNQSIVNSVDRNGDTALFYAVTLGHYECARLLLLNGAEDRHLRRPVHCAAAKGQLRMIKLLKHFGGSCEIQNGRGDLPVHEAIQAGAKGGYCVEYLLLAHPSSVNVSNYEGRTGLHLAAASGNMEMVILLCTRDAIINPLMLYQGTLLTPLDLAVQKNHELIVEYLRLRQGAKLAEELSEDTRKQTKSHIKHQMVETGGTDKREDVVRSLSGGHVAVGGTESTLPVKSVCEETQTTIRAYRAVATNTSRPEFCNGSSILKTYPSAPTQQQQLLSKATSTAYLPRKQPQVATVGATAADGDDFKQTLEKSVGSLKVDIYRTELGEGESTTQQRIHKDKRIGRCYAHKEAIFNELTHLKKIQLQYGKVKEQILVRSLINNFCKMYSLNPARFTFNTFSEWEKFLCDAEQARSQSNESNTMANTTRHTYGASSQNLLRTAEKRCNCLYNRRDLL</sequence>
<dbReference type="STRING" id="42156.A0A3P6STR5"/>
<keyword evidence="2 3" id="KW-0040">ANK repeat</keyword>
<dbReference type="Pfam" id="PF13637">
    <property type="entry name" value="Ank_4"/>
    <property type="match status" value="1"/>
</dbReference>
<gene>
    <name evidence="4" type="ORF">NLS_LOCUS4428</name>
</gene>